<feature type="non-terminal residue" evidence="2">
    <location>
        <position position="1"/>
    </location>
</feature>
<feature type="transmembrane region" description="Helical" evidence="1">
    <location>
        <begin position="20"/>
        <end position="38"/>
    </location>
</feature>
<evidence type="ECO:0000313" key="2">
    <source>
        <dbReference type="EMBL" id="EHB14441.1"/>
    </source>
</evidence>
<dbReference type="Proteomes" id="UP000006813">
    <property type="component" value="Unassembled WGS sequence"/>
</dbReference>
<dbReference type="InParanoid" id="G5BYT0"/>
<feature type="non-terminal residue" evidence="2">
    <location>
        <position position="62"/>
    </location>
</feature>
<organism evidence="2 3">
    <name type="scientific">Heterocephalus glaber</name>
    <name type="common">Naked mole rat</name>
    <dbReference type="NCBI Taxonomy" id="10181"/>
    <lineage>
        <taxon>Eukaryota</taxon>
        <taxon>Metazoa</taxon>
        <taxon>Chordata</taxon>
        <taxon>Craniata</taxon>
        <taxon>Vertebrata</taxon>
        <taxon>Euteleostomi</taxon>
        <taxon>Mammalia</taxon>
        <taxon>Eutheria</taxon>
        <taxon>Euarchontoglires</taxon>
        <taxon>Glires</taxon>
        <taxon>Rodentia</taxon>
        <taxon>Hystricomorpha</taxon>
        <taxon>Bathyergidae</taxon>
        <taxon>Heterocephalus</taxon>
    </lineage>
</organism>
<name>G5BYT0_HETGA</name>
<keyword evidence="1" id="KW-1133">Transmembrane helix</keyword>
<accession>G5BYT0</accession>
<reference evidence="2 3" key="1">
    <citation type="journal article" date="2011" name="Nature">
        <title>Genome sequencing reveals insights into physiology and longevity of the naked mole rat.</title>
        <authorList>
            <person name="Kim E.B."/>
            <person name="Fang X."/>
            <person name="Fushan A.A."/>
            <person name="Huang Z."/>
            <person name="Lobanov A.V."/>
            <person name="Han L."/>
            <person name="Marino S.M."/>
            <person name="Sun X."/>
            <person name="Turanov A.A."/>
            <person name="Yang P."/>
            <person name="Yim S.H."/>
            <person name="Zhao X."/>
            <person name="Kasaikina M.V."/>
            <person name="Stoletzki N."/>
            <person name="Peng C."/>
            <person name="Polak P."/>
            <person name="Xiong Z."/>
            <person name="Kiezun A."/>
            <person name="Zhu Y."/>
            <person name="Chen Y."/>
            <person name="Kryukov G.V."/>
            <person name="Zhang Q."/>
            <person name="Peshkin L."/>
            <person name="Yang L."/>
            <person name="Bronson R.T."/>
            <person name="Buffenstein R."/>
            <person name="Wang B."/>
            <person name="Han C."/>
            <person name="Li Q."/>
            <person name="Chen L."/>
            <person name="Zhao W."/>
            <person name="Sunyaev S.R."/>
            <person name="Park T.J."/>
            <person name="Zhang G."/>
            <person name="Wang J."/>
            <person name="Gladyshev V.N."/>
        </authorList>
    </citation>
    <scope>NUCLEOTIDE SEQUENCE [LARGE SCALE GENOMIC DNA]</scope>
</reference>
<evidence type="ECO:0000313" key="3">
    <source>
        <dbReference type="Proteomes" id="UP000006813"/>
    </source>
</evidence>
<keyword evidence="1" id="KW-0472">Membrane</keyword>
<sequence length="62" mass="6582">DPPASALQVAGMTEPGLPWASFSIFLFCFFETGSHYIAQAGLRLMAILPHPPSAGITGMSHH</sequence>
<dbReference type="PRINTS" id="PR02045">
    <property type="entry name" value="F138DOMAIN"/>
</dbReference>
<dbReference type="AlphaFoldDB" id="G5BYT0"/>
<keyword evidence="1" id="KW-0812">Transmembrane</keyword>
<evidence type="ECO:0000256" key="1">
    <source>
        <dbReference type="SAM" id="Phobius"/>
    </source>
</evidence>
<proteinExistence type="predicted"/>
<protein>
    <submittedName>
        <fullName evidence="2">Uncharacterized protein</fullName>
    </submittedName>
</protein>
<gene>
    <name evidence="2" type="ORF">GW7_16050</name>
</gene>
<dbReference type="EMBL" id="JH172486">
    <property type="protein sequence ID" value="EHB14441.1"/>
    <property type="molecule type" value="Genomic_DNA"/>
</dbReference>